<gene>
    <name evidence="2" type="ORF">EV672_102147</name>
</gene>
<dbReference type="OrthoDB" id="8757684at2"/>
<keyword evidence="1" id="KW-0472">Membrane</keyword>
<organism evidence="2 3">
    <name type="scientific">Aquabacterium commune</name>
    <dbReference type="NCBI Taxonomy" id="70586"/>
    <lineage>
        <taxon>Bacteria</taxon>
        <taxon>Pseudomonadati</taxon>
        <taxon>Pseudomonadota</taxon>
        <taxon>Betaproteobacteria</taxon>
        <taxon>Burkholderiales</taxon>
        <taxon>Aquabacterium</taxon>
    </lineage>
</organism>
<dbReference type="EMBL" id="SNXW01000002">
    <property type="protein sequence ID" value="TDP85798.1"/>
    <property type="molecule type" value="Genomic_DNA"/>
</dbReference>
<keyword evidence="3" id="KW-1185">Reference proteome</keyword>
<keyword evidence="1" id="KW-0812">Transmembrane</keyword>
<evidence type="ECO:0000313" key="3">
    <source>
        <dbReference type="Proteomes" id="UP000294593"/>
    </source>
</evidence>
<evidence type="ECO:0000256" key="1">
    <source>
        <dbReference type="SAM" id="Phobius"/>
    </source>
</evidence>
<comment type="caution">
    <text evidence="2">The sequence shown here is derived from an EMBL/GenBank/DDBJ whole genome shotgun (WGS) entry which is preliminary data.</text>
</comment>
<sequence>MSGHVFLAPGAAGLHRQSGFGVIMIVVILVMLASLAASMVRMSWGTAITSANDIQAARARQAAKAGVEWGLYMSLRGAWANCTSSTQTLDLRSTSGMLVTVTCSGNATPYVEGGDSGGAPRQVRIYAIEAVACNGATACPDDDAATGLGYVERRIRTSVTDVDVQP</sequence>
<name>A0A4V3CWB7_9BURK</name>
<reference evidence="2 3" key="1">
    <citation type="submission" date="2019-03" db="EMBL/GenBank/DDBJ databases">
        <title>Genomic Encyclopedia of Type Strains, Phase IV (KMG-IV): sequencing the most valuable type-strain genomes for metagenomic binning, comparative biology and taxonomic classification.</title>
        <authorList>
            <person name="Goeker M."/>
        </authorList>
    </citation>
    <scope>NUCLEOTIDE SEQUENCE [LARGE SCALE GENOMIC DNA]</scope>
    <source>
        <strain evidence="2 3">DSM 11901</strain>
    </source>
</reference>
<dbReference type="AlphaFoldDB" id="A0A4V3CWB7"/>
<evidence type="ECO:0000313" key="2">
    <source>
        <dbReference type="EMBL" id="TDP85798.1"/>
    </source>
</evidence>
<protein>
    <submittedName>
        <fullName evidence="2">MSHA biogenesis protein MshP</fullName>
    </submittedName>
</protein>
<accession>A0A4V3CWB7</accession>
<keyword evidence="1" id="KW-1133">Transmembrane helix</keyword>
<feature type="transmembrane region" description="Helical" evidence="1">
    <location>
        <begin position="20"/>
        <end position="40"/>
    </location>
</feature>
<dbReference type="Proteomes" id="UP000294593">
    <property type="component" value="Unassembled WGS sequence"/>
</dbReference>
<proteinExistence type="predicted"/>